<dbReference type="Gene3D" id="3.30.70.1230">
    <property type="entry name" value="Nucleotide cyclase"/>
    <property type="match status" value="1"/>
</dbReference>
<sequence length="580" mass="64518">MAELFARDTLSSQRWRRRLVPNQPFVLGRSTPSYPISWDKQVSSKHAQLNWNGVQLEIRKFEEAGNPIFYDSRPRISFMLDPGEHFVIGHTEFLLEDSEPTMPLPHRSPRTEVTIRPEEIRRTSFRKTPGRIEMLTDLVSKMTASTDHEQLITITLQQLLHGIPHATDVQLLEQTTKDEPHSFSPIAWDSRDGVSTPGGSSQSLIENAIGSQMCVLHVWPNEPDPADAEFTQIAGHDWAMCIPLEIKLHQAAALYISGRRARLEGNLSEVEILQDDIKFAELVGSTFANLSRNMALERRQSQLNQFFTPGLLDQVSTDIESYLAPREAGLMVLFCDLRGFSTATEENIDRLIPYLHQTSETLSIITSAILAQQGVIGDFHGDAVMGFWGWPIATSENPLGCIQAAWEIVQALAGTEFLCSDTPAQAGIGIAAGQAVAGMIGSRDQVKVTAFGPPVNLASRIEGMTKPLGIPLLLDEQAAVQLQSHPSMPPNTFLRLGSFRLSGLRQTTQIFTINSGELPWLPNFSQGLISFEEGNWPRAISTLESLPMQFGPRNLLLQFMQSYENQCPADWSGTIERHTK</sequence>
<evidence type="ECO:0000313" key="2">
    <source>
        <dbReference type="EMBL" id="PQO41828.1"/>
    </source>
</evidence>
<dbReference type="GO" id="GO:0004016">
    <property type="term" value="F:adenylate cyclase activity"/>
    <property type="evidence" value="ECO:0007669"/>
    <property type="project" value="UniProtKB-ARBA"/>
</dbReference>
<accession>A0A2S8GBJ5</accession>
<dbReference type="InterPro" id="IPR001054">
    <property type="entry name" value="A/G_cyclase"/>
</dbReference>
<name>A0A2S8GBJ5_9BACT</name>
<reference evidence="2 3" key="1">
    <citation type="submission" date="2018-02" db="EMBL/GenBank/DDBJ databases">
        <title>Comparative genomes isolates from brazilian mangrove.</title>
        <authorList>
            <person name="Araujo J.E."/>
            <person name="Taketani R.G."/>
            <person name="Silva M.C.P."/>
            <person name="Loureco M.V."/>
            <person name="Andreote F.D."/>
        </authorList>
    </citation>
    <scope>NUCLEOTIDE SEQUENCE [LARGE SCALE GENOMIC DNA]</scope>
    <source>
        <strain evidence="2 3">HEX-2 MGV</strain>
    </source>
</reference>
<dbReference type="OrthoDB" id="9806704at2"/>
<evidence type="ECO:0000313" key="3">
    <source>
        <dbReference type="Proteomes" id="UP000240009"/>
    </source>
</evidence>
<dbReference type="EMBL" id="PUIA01000001">
    <property type="protein sequence ID" value="PQO41828.1"/>
    <property type="molecule type" value="Genomic_DNA"/>
</dbReference>
<comment type="caution">
    <text evidence="2">The sequence shown here is derived from an EMBL/GenBank/DDBJ whole genome shotgun (WGS) entry which is preliminary data.</text>
</comment>
<protein>
    <recommendedName>
        <fullName evidence="1">Guanylate cyclase domain-containing protein</fullName>
    </recommendedName>
</protein>
<dbReference type="AlphaFoldDB" id="A0A2S8GBJ5"/>
<proteinExistence type="predicted"/>
<dbReference type="SUPFAM" id="SSF49879">
    <property type="entry name" value="SMAD/FHA domain"/>
    <property type="match status" value="1"/>
</dbReference>
<dbReference type="InterPro" id="IPR029787">
    <property type="entry name" value="Nucleotide_cyclase"/>
</dbReference>
<feature type="domain" description="Guanylate cyclase" evidence="1">
    <location>
        <begin position="331"/>
        <end position="462"/>
    </location>
</feature>
<dbReference type="RefSeq" id="WP_105349535.1">
    <property type="nucleotide sequence ID" value="NZ_PUIA01000001.1"/>
</dbReference>
<dbReference type="PANTHER" id="PTHR43081:SF20">
    <property type="entry name" value="TWO-COMPONENT RESPONSE REGULATOR"/>
    <property type="match status" value="1"/>
</dbReference>
<dbReference type="PROSITE" id="PS50125">
    <property type="entry name" value="GUANYLATE_CYCLASE_2"/>
    <property type="match status" value="1"/>
</dbReference>
<dbReference type="InterPro" id="IPR050697">
    <property type="entry name" value="Adenylyl/Guanylyl_Cyclase_3/4"/>
</dbReference>
<dbReference type="Gene3D" id="2.60.200.20">
    <property type="match status" value="1"/>
</dbReference>
<dbReference type="GO" id="GO:0006171">
    <property type="term" value="P:cAMP biosynthetic process"/>
    <property type="evidence" value="ECO:0007669"/>
    <property type="project" value="TreeGrafter"/>
</dbReference>
<dbReference type="Pfam" id="PF00211">
    <property type="entry name" value="Guanylate_cyc"/>
    <property type="match status" value="1"/>
</dbReference>
<organism evidence="2 3">
    <name type="scientific">Blastopirellula marina</name>
    <dbReference type="NCBI Taxonomy" id="124"/>
    <lineage>
        <taxon>Bacteria</taxon>
        <taxon>Pseudomonadati</taxon>
        <taxon>Planctomycetota</taxon>
        <taxon>Planctomycetia</taxon>
        <taxon>Pirellulales</taxon>
        <taxon>Pirellulaceae</taxon>
        <taxon>Blastopirellula</taxon>
    </lineage>
</organism>
<dbReference type="CDD" id="cd07302">
    <property type="entry name" value="CHD"/>
    <property type="match status" value="1"/>
</dbReference>
<gene>
    <name evidence="2" type="ORF">C5Y96_00195</name>
</gene>
<dbReference type="Proteomes" id="UP000240009">
    <property type="component" value="Unassembled WGS sequence"/>
</dbReference>
<dbReference type="InterPro" id="IPR008984">
    <property type="entry name" value="SMAD_FHA_dom_sf"/>
</dbReference>
<evidence type="ECO:0000259" key="1">
    <source>
        <dbReference type="PROSITE" id="PS50125"/>
    </source>
</evidence>
<dbReference type="GO" id="GO:0035556">
    <property type="term" value="P:intracellular signal transduction"/>
    <property type="evidence" value="ECO:0007669"/>
    <property type="project" value="InterPro"/>
</dbReference>
<dbReference type="PANTHER" id="PTHR43081">
    <property type="entry name" value="ADENYLATE CYCLASE, TERMINAL-DIFFERENTIATION SPECIFIC-RELATED"/>
    <property type="match status" value="1"/>
</dbReference>
<dbReference type="SUPFAM" id="SSF55073">
    <property type="entry name" value="Nucleotide cyclase"/>
    <property type="match status" value="1"/>
</dbReference>